<evidence type="ECO:0000313" key="2">
    <source>
        <dbReference type="EMBL" id="KAH8038417.1"/>
    </source>
</evidence>
<dbReference type="Pfam" id="PF00106">
    <property type="entry name" value="adh_short"/>
    <property type="match status" value="1"/>
</dbReference>
<dbReference type="PANTHER" id="PTHR43157:SF31">
    <property type="entry name" value="PHOSPHATIDYLINOSITOL-GLYCAN BIOSYNTHESIS CLASS F PROTEIN"/>
    <property type="match status" value="1"/>
</dbReference>
<dbReference type="InterPro" id="IPR002347">
    <property type="entry name" value="SDR_fam"/>
</dbReference>
<name>A0A9J6EVY1_RHIMP</name>
<sequence length="147" mass="16729">MASCAETLDLAFLLSWWNKSANKWLKSGPTWQNLVSGKSLKLPSIDGGSNGLGRTLCLELARRGARVVIACRTRLRRDSTAFFLREKTGSFNFRVMYMDLTNLESIREFAKELIASEQRLDCIVNNAGNNGRTRHCYVVLPHFWQDE</sequence>
<reference evidence="2" key="1">
    <citation type="journal article" date="2020" name="Cell">
        <title>Large-Scale Comparative Analyses of Tick Genomes Elucidate Their Genetic Diversity and Vector Capacities.</title>
        <authorList>
            <consortium name="Tick Genome and Microbiome Consortium (TIGMIC)"/>
            <person name="Jia N."/>
            <person name="Wang J."/>
            <person name="Shi W."/>
            <person name="Du L."/>
            <person name="Sun Y."/>
            <person name="Zhan W."/>
            <person name="Jiang J.F."/>
            <person name="Wang Q."/>
            <person name="Zhang B."/>
            <person name="Ji P."/>
            <person name="Bell-Sakyi L."/>
            <person name="Cui X.M."/>
            <person name="Yuan T.T."/>
            <person name="Jiang B.G."/>
            <person name="Yang W.F."/>
            <person name="Lam T.T."/>
            <person name="Chang Q.C."/>
            <person name="Ding S.J."/>
            <person name="Wang X.J."/>
            <person name="Zhu J.G."/>
            <person name="Ruan X.D."/>
            <person name="Zhao L."/>
            <person name="Wei J.T."/>
            <person name="Ye R.Z."/>
            <person name="Que T.C."/>
            <person name="Du C.H."/>
            <person name="Zhou Y.H."/>
            <person name="Cheng J.X."/>
            <person name="Dai P.F."/>
            <person name="Guo W.B."/>
            <person name="Han X.H."/>
            <person name="Huang E.J."/>
            <person name="Li L.F."/>
            <person name="Wei W."/>
            <person name="Gao Y.C."/>
            <person name="Liu J.Z."/>
            <person name="Shao H.Z."/>
            <person name="Wang X."/>
            <person name="Wang C.C."/>
            <person name="Yang T.C."/>
            <person name="Huo Q.B."/>
            <person name="Li W."/>
            <person name="Chen H.Y."/>
            <person name="Chen S.E."/>
            <person name="Zhou L.G."/>
            <person name="Ni X.B."/>
            <person name="Tian J.H."/>
            <person name="Sheng Y."/>
            <person name="Liu T."/>
            <person name="Pan Y.S."/>
            <person name="Xia L.Y."/>
            <person name="Li J."/>
            <person name="Zhao F."/>
            <person name="Cao W.C."/>
        </authorList>
    </citation>
    <scope>NUCLEOTIDE SEQUENCE</scope>
    <source>
        <strain evidence="2">Rmic-2018</strain>
    </source>
</reference>
<dbReference type="InterPro" id="IPR036291">
    <property type="entry name" value="NAD(P)-bd_dom_sf"/>
</dbReference>
<gene>
    <name evidence="2" type="ORF">HPB51_001531</name>
</gene>
<accession>A0A9J6EVY1</accession>
<keyword evidence="1" id="KW-0560">Oxidoreductase</keyword>
<dbReference type="Proteomes" id="UP000821866">
    <property type="component" value="Chromosome 1"/>
</dbReference>
<comment type="caution">
    <text evidence="2">The sequence shown here is derived from an EMBL/GenBank/DDBJ whole genome shotgun (WGS) entry which is preliminary data.</text>
</comment>
<reference evidence="2" key="2">
    <citation type="submission" date="2021-09" db="EMBL/GenBank/DDBJ databases">
        <authorList>
            <person name="Jia N."/>
            <person name="Wang J."/>
            <person name="Shi W."/>
            <person name="Du L."/>
            <person name="Sun Y."/>
            <person name="Zhan W."/>
            <person name="Jiang J."/>
            <person name="Wang Q."/>
            <person name="Zhang B."/>
            <person name="Ji P."/>
            <person name="Sakyi L.B."/>
            <person name="Cui X."/>
            <person name="Yuan T."/>
            <person name="Jiang B."/>
            <person name="Yang W."/>
            <person name="Lam T.T.-Y."/>
            <person name="Chang Q."/>
            <person name="Ding S."/>
            <person name="Wang X."/>
            <person name="Zhu J."/>
            <person name="Ruan X."/>
            <person name="Zhao L."/>
            <person name="Wei J."/>
            <person name="Que T."/>
            <person name="Du C."/>
            <person name="Cheng J."/>
            <person name="Dai P."/>
            <person name="Han X."/>
            <person name="Huang E."/>
            <person name="Gao Y."/>
            <person name="Liu J."/>
            <person name="Shao H."/>
            <person name="Ye R."/>
            <person name="Li L."/>
            <person name="Wei W."/>
            <person name="Wang X."/>
            <person name="Wang C."/>
            <person name="Huo Q."/>
            <person name="Li W."/>
            <person name="Guo W."/>
            <person name="Chen H."/>
            <person name="Chen S."/>
            <person name="Zhou L."/>
            <person name="Zhou L."/>
            <person name="Ni X."/>
            <person name="Tian J."/>
            <person name="Zhou Y."/>
            <person name="Sheng Y."/>
            <person name="Liu T."/>
            <person name="Pan Y."/>
            <person name="Xia L."/>
            <person name="Li J."/>
            <person name="Zhao F."/>
            <person name="Cao W."/>
        </authorList>
    </citation>
    <scope>NUCLEOTIDE SEQUENCE</scope>
    <source>
        <strain evidence="2">Rmic-2018</strain>
        <tissue evidence="2">Larvae</tissue>
    </source>
</reference>
<dbReference type="AlphaFoldDB" id="A0A9J6EVY1"/>
<dbReference type="EMBL" id="JABSTU010000001">
    <property type="protein sequence ID" value="KAH8038417.1"/>
    <property type="molecule type" value="Genomic_DNA"/>
</dbReference>
<organism evidence="2 3">
    <name type="scientific">Rhipicephalus microplus</name>
    <name type="common">Cattle tick</name>
    <name type="synonym">Boophilus microplus</name>
    <dbReference type="NCBI Taxonomy" id="6941"/>
    <lineage>
        <taxon>Eukaryota</taxon>
        <taxon>Metazoa</taxon>
        <taxon>Ecdysozoa</taxon>
        <taxon>Arthropoda</taxon>
        <taxon>Chelicerata</taxon>
        <taxon>Arachnida</taxon>
        <taxon>Acari</taxon>
        <taxon>Parasitiformes</taxon>
        <taxon>Ixodida</taxon>
        <taxon>Ixodoidea</taxon>
        <taxon>Ixodidae</taxon>
        <taxon>Rhipicephalinae</taxon>
        <taxon>Rhipicephalus</taxon>
        <taxon>Boophilus</taxon>
    </lineage>
</organism>
<dbReference type="Gene3D" id="3.40.50.720">
    <property type="entry name" value="NAD(P)-binding Rossmann-like Domain"/>
    <property type="match status" value="1"/>
</dbReference>
<proteinExistence type="predicted"/>
<dbReference type="PANTHER" id="PTHR43157">
    <property type="entry name" value="PHOSPHATIDYLINOSITOL-GLYCAN BIOSYNTHESIS CLASS F PROTEIN-RELATED"/>
    <property type="match status" value="1"/>
</dbReference>
<dbReference type="GO" id="GO:0016491">
    <property type="term" value="F:oxidoreductase activity"/>
    <property type="evidence" value="ECO:0007669"/>
    <property type="project" value="UniProtKB-KW"/>
</dbReference>
<protein>
    <submittedName>
        <fullName evidence="2">Uncharacterized protein</fullName>
    </submittedName>
</protein>
<dbReference type="VEuPathDB" id="VectorBase:LOC119180755"/>
<keyword evidence="3" id="KW-1185">Reference proteome</keyword>
<evidence type="ECO:0000313" key="3">
    <source>
        <dbReference type="Proteomes" id="UP000821866"/>
    </source>
</evidence>
<evidence type="ECO:0000256" key="1">
    <source>
        <dbReference type="ARBA" id="ARBA00023002"/>
    </source>
</evidence>
<dbReference type="SUPFAM" id="SSF51735">
    <property type="entry name" value="NAD(P)-binding Rossmann-fold domains"/>
    <property type="match status" value="1"/>
</dbReference>